<accession>A0A9P6KZG9</accession>
<dbReference type="GO" id="GO:0035312">
    <property type="term" value="F:5'-3' DNA exonuclease activity"/>
    <property type="evidence" value="ECO:0007669"/>
    <property type="project" value="TreeGrafter"/>
</dbReference>
<dbReference type="Gene3D" id="3.40.50.12650">
    <property type="match status" value="1"/>
</dbReference>
<proteinExistence type="inferred from homology"/>
<reference evidence="7 8" key="1">
    <citation type="journal article" date="2020" name="Genome Biol. Evol.">
        <title>Comparative genomics of strictly vertically transmitted, feminizing microsporidia endosymbionts of amphipod crustaceans.</title>
        <authorList>
            <person name="Cormier A."/>
            <person name="Chebbi M.A."/>
            <person name="Giraud I."/>
            <person name="Wattier R."/>
            <person name="Teixeira M."/>
            <person name="Gilbert C."/>
            <person name="Rigaud T."/>
            <person name="Cordaux R."/>
        </authorList>
    </citation>
    <scope>NUCLEOTIDE SEQUENCE [LARGE SCALE GENOMIC DNA]</scope>
    <source>
        <strain evidence="7 8">Ou3-Ou53</strain>
    </source>
</reference>
<name>A0A9P6KZG9_9MICR</name>
<sequence>MQIYNLPVHKRISTYIVDFFKETVQGATHYFLSHFHADHYHGLNSKFPEEIYCSPTTAALIKLKFKIKTVALEMFKEYELANGDTVKCIEAYHCPGAVCFIFKLKSQGYVLHTGDFRSTPEFLDSIRQYSFNTVYLDNTYEGFKSFGTQKEAIHRILRVMEDKYKLPVVVPLRICFLFCTYFVGKEKIFLSAAEYFKKKVKVTKEKKKVLDAFDEYSKKRLMEEIKTERDLLTKRDLSTERDLSSLLTVDDHSEFMVISTQHCNKDSLNKLLLGNPADHVVVFCGTGWKDCVNKIDWKKANGRIIKKGIEIHYIPYSEHSSSGELKSFLETIKTKRIINTVKYKH</sequence>
<dbReference type="Gene3D" id="3.60.15.10">
    <property type="entry name" value="Ribonuclease Z/Hydroxyacylglutathione hydrolase-like"/>
    <property type="match status" value="1"/>
</dbReference>
<evidence type="ECO:0000259" key="6">
    <source>
        <dbReference type="SMART" id="SM00849"/>
    </source>
</evidence>
<dbReference type="SUPFAM" id="SSF56281">
    <property type="entry name" value="Metallo-hydrolase/oxidoreductase"/>
    <property type="match status" value="1"/>
</dbReference>
<keyword evidence="5" id="KW-0539">Nucleus</keyword>
<comment type="caution">
    <text evidence="7">The sequence shown here is derived from an EMBL/GenBank/DDBJ whole genome shotgun (WGS) entry which is preliminary data.</text>
</comment>
<organism evidence="7 8">
    <name type="scientific">Nosema granulosis</name>
    <dbReference type="NCBI Taxonomy" id="83296"/>
    <lineage>
        <taxon>Eukaryota</taxon>
        <taxon>Fungi</taxon>
        <taxon>Fungi incertae sedis</taxon>
        <taxon>Microsporidia</taxon>
        <taxon>Nosematidae</taxon>
        <taxon>Nosema</taxon>
    </lineage>
</organism>
<dbReference type="GO" id="GO:0036297">
    <property type="term" value="P:interstrand cross-link repair"/>
    <property type="evidence" value="ECO:0007669"/>
    <property type="project" value="TreeGrafter"/>
</dbReference>
<dbReference type="AlphaFoldDB" id="A0A9P6KZG9"/>
<evidence type="ECO:0000256" key="1">
    <source>
        <dbReference type="ARBA" id="ARBA00004123"/>
    </source>
</evidence>
<dbReference type="PANTHER" id="PTHR23240">
    <property type="entry name" value="DNA CROSS-LINK REPAIR PROTEIN PSO2/SNM1-RELATED"/>
    <property type="match status" value="1"/>
</dbReference>
<feature type="domain" description="Metallo-beta-lactamase" evidence="6">
    <location>
        <begin position="4"/>
        <end position="173"/>
    </location>
</feature>
<keyword evidence="3" id="KW-0227">DNA damage</keyword>
<comment type="subcellular location">
    <subcellularLocation>
        <location evidence="1">Nucleus</location>
    </subcellularLocation>
</comment>
<dbReference type="EMBL" id="SBJO01000080">
    <property type="protein sequence ID" value="KAF9763339.1"/>
    <property type="molecule type" value="Genomic_DNA"/>
</dbReference>
<evidence type="ECO:0000313" key="7">
    <source>
        <dbReference type="EMBL" id="KAF9763339.1"/>
    </source>
</evidence>
<dbReference type="GO" id="GO:0003684">
    <property type="term" value="F:damaged DNA binding"/>
    <property type="evidence" value="ECO:0007669"/>
    <property type="project" value="TreeGrafter"/>
</dbReference>
<evidence type="ECO:0000256" key="2">
    <source>
        <dbReference type="ARBA" id="ARBA00010304"/>
    </source>
</evidence>
<dbReference type="Pfam" id="PF07522">
    <property type="entry name" value="DRMBL"/>
    <property type="match status" value="1"/>
</dbReference>
<dbReference type="Proteomes" id="UP000740883">
    <property type="component" value="Unassembled WGS sequence"/>
</dbReference>
<protein>
    <submittedName>
        <fullName evidence="7">DNA cross-link repair 1A protein</fullName>
    </submittedName>
</protein>
<comment type="similarity">
    <text evidence="2">Belongs to the DNA repair metallo-beta-lactamase (DRMBL) family.</text>
</comment>
<dbReference type="InterPro" id="IPR011084">
    <property type="entry name" value="DRMBL"/>
</dbReference>
<evidence type="ECO:0000256" key="3">
    <source>
        <dbReference type="ARBA" id="ARBA00022763"/>
    </source>
</evidence>
<dbReference type="InterPro" id="IPR001279">
    <property type="entry name" value="Metallo-B-lactamas"/>
</dbReference>
<evidence type="ECO:0000313" key="8">
    <source>
        <dbReference type="Proteomes" id="UP000740883"/>
    </source>
</evidence>
<dbReference type="GO" id="GO:0006303">
    <property type="term" value="P:double-strand break repair via nonhomologous end joining"/>
    <property type="evidence" value="ECO:0007669"/>
    <property type="project" value="TreeGrafter"/>
</dbReference>
<dbReference type="GO" id="GO:0005634">
    <property type="term" value="C:nucleus"/>
    <property type="evidence" value="ECO:0007669"/>
    <property type="project" value="UniProtKB-SubCell"/>
</dbReference>
<dbReference type="PANTHER" id="PTHR23240:SF6">
    <property type="entry name" value="DNA CROSS-LINK REPAIR 1A PROTEIN"/>
    <property type="match status" value="1"/>
</dbReference>
<dbReference type="OrthoDB" id="262529at2759"/>
<keyword evidence="4" id="KW-0234">DNA repair</keyword>
<keyword evidence="8" id="KW-1185">Reference proteome</keyword>
<dbReference type="InterPro" id="IPR036866">
    <property type="entry name" value="RibonucZ/Hydroxyglut_hydro"/>
</dbReference>
<evidence type="ECO:0000256" key="4">
    <source>
        <dbReference type="ARBA" id="ARBA00023204"/>
    </source>
</evidence>
<gene>
    <name evidence="7" type="primary">DCLRE1A</name>
    <name evidence="7" type="ORF">NGRA_1322</name>
</gene>
<dbReference type="SMART" id="SM00849">
    <property type="entry name" value="Lactamase_B"/>
    <property type="match status" value="1"/>
</dbReference>
<evidence type="ECO:0000256" key="5">
    <source>
        <dbReference type="ARBA" id="ARBA00023242"/>
    </source>
</evidence>